<keyword evidence="3" id="KW-1185">Reference proteome</keyword>
<name>S9UK37_9TRYP</name>
<organism evidence="2 3">
    <name type="scientific">Strigomonas culicis</name>
    <dbReference type="NCBI Taxonomy" id="28005"/>
    <lineage>
        <taxon>Eukaryota</taxon>
        <taxon>Discoba</taxon>
        <taxon>Euglenozoa</taxon>
        <taxon>Kinetoplastea</taxon>
        <taxon>Metakinetoplastina</taxon>
        <taxon>Trypanosomatida</taxon>
        <taxon>Trypanosomatidae</taxon>
        <taxon>Strigomonadinae</taxon>
        <taxon>Strigomonas</taxon>
    </lineage>
</organism>
<dbReference type="Gene3D" id="3.90.1410.10">
    <property type="entry name" value="set domain protein methyltransferase, domain 1"/>
    <property type="match status" value="1"/>
</dbReference>
<feature type="region of interest" description="Disordered" evidence="1">
    <location>
        <begin position="172"/>
        <end position="191"/>
    </location>
</feature>
<dbReference type="InterPro" id="IPR050600">
    <property type="entry name" value="SETD3_SETD6_MTase"/>
</dbReference>
<comment type="caution">
    <text evidence="2">The sequence shown here is derived from an EMBL/GenBank/DDBJ whole genome shotgun (WGS) entry which is preliminary data.</text>
</comment>
<dbReference type="PANTHER" id="PTHR13271">
    <property type="entry name" value="UNCHARACTERIZED PUTATIVE METHYLTRANSFERASE"/>
    <property type="match status" value="1"/>
</dbReference>
<evidence type="ECO:0000313" key="2">
    <source>
        <dbReference type="EMBL" id="EPY29124.1"/>
    </source>
</evidence>
<evidence type="ECO:0000256" key="1">
    <source>
        <dbReference type="SAM" id="MobiDB-lite"/>
    </source>
</evidence>
<protein>
    <submittedName>
        <fullName evidence="2">Uncharacterized protein</fullName>
    </submittedName>
</protein>
<dbReference type="OrthoDB" id="341421at2759"/>
<proteinExistence type="predicted"/>
<evidence type="ECO:0000313" key="3">
    <source>
        <dbReference type="Proteomes" id="UP000015354"/>
    </source>
</evidence>
<dbReference type="SUPFAM" id="SSF82199">
    <property type="entry name" value="SET domain"/>
    <property type="match status" value="1"/>
</dbReference>
<dbReference type="CDD" id="cd10527">
    <property type="entry name" value="SET_LSMT"/>
    <property type="match status" value="1"/>
</dbReference>
<dbReference type="InterPro" id="IPR046341">
    <property type="entry name" value="SET_dom_sf"/>
</dbReference>
<reference evidence="2 3" key="1">
    <citation type="journal article" date="2013" name="PLoS ONE">
        <title>Predicting the Proteins of Angomonas deanei, Strigomonas culicis and Their Respective Endosymbionts Reveals New Aspects of the Trypanosomatidae Family.</title>
        <authorList>
            <person name="Motta M.C."/>
            <person name="Martins A.C."/>
            <person name="de Souza S.S."/>
            <person name="Catta-Preta C.M."/>
            <person name="Silva R."/>
            <person name="Klein C.C."/>
            <person name="de Almeida L.G."/>
            <person name="de Lima Cunha O."/>
            <person name="Ciapina L.P."/>
            <person name="Brocchi M."/>
            <person name="Colabardini A.C."/>
            <person name="de Araujo Lima B."/>
            <person name="Machado C.R."/>
            <person name="de Almeida Soares C.M."/>
            <person name="Probst C.M."/>
            <person name="de Menezes C.B."/>
            <person name="Thompson C.E."/>
            <person name="Bartholomeu D.C."/>
            <person name="Gradia D.F."/>
            <person name="Pavoni D.P."/>
            <person name="Grisard E.C."/>
            <person name="Fantinatti-Garboggini F."/>
            <person name="Marchini F.K."/>
            <person name="Rodrigues-Luiz G.F."/>
            <person name="Wagner G."/>
            <person name="Goldman G.H."/>
            <person name="Fietto J.L."/>
            <person name="Elias M.C."/>
            <person name="Goldman M.H."/>
            <person name="Sagot M.F."/>
            <person name="Pereira M."/>
            <person name="Stoco P.H."/>
            <person name="de Mendonca-Neto R.P."/>
            <person name="Teixeira S.M."/>
            <person name="Maciel T.E."/>
            <person name="de Oliveira Mendes T.A."/>
            <person name="Urmenyi T.P."/>
            <person name="de Souza W."/>
            <person name="Schenkman S."/>
            <person name="de Vasconcelos A.T."/>
        </authorList>
    </citation>
    <scope>NUCLEOTIDE SEQUENCE [LARGE SCALE GENOMIC DNA]</scope>
</reference>
<dbReference type="EMBL" id="ATMH01004713">
    <property type="protein sequence ID" value="EPY29124.1"/>
    <property type="molecule type" value="Genomic_DNA"/>
</dbReference>
<dbReference type="PANTHER" id="PTHR13271:SF133">
    <property type="entry name" value="SET DOMAIN-CONTAINING PROTEIN"/>
    <property type="match status" value="1"/>
</dbReference>
<dbReference type="Proteomes" id="UP000015354">
    <property type="component" value="Unassembled WGS sequence"/>
</dbReference>
<gene>
    <name evidence="2" type="ORF">STCU_04713</name>
</gene>
<dbReference type="AlphaFoldDB" id="S9UK37"/>
<accession>S9UK37</accession>
<sequence>MAPHPEVWPPAEATAALFWECLAHVLSRNFHREELVGREGPYLLPGLDILNHHFECNTKFEVRGGGRKHEAAFTVVTTRPLQRGEQVYVTYGRIGAARFAVEFQFVNERIQEMDAIRFSAPVLVDLATCLRAAQDTAEDSHACRQEMARRVDYLQRLGIVYDEGLYLSRPSDLQLAPPPVADEDDDDDGAKHSEEVRAVLEQARIFTAVCYLLVGVRTKDDFTTLYKTIGKFWAAPREVVAAGEAGGAPRRVATRDLATAAIRLKAAAVQAQKDGAAATFADVKADGVRRQLLQRALQSELDTLAFFEKWIHAR</sequence>
<dbReference type="GO" id="GO:0016279">
    <property type="term" value="F:protein-lysine N-methyltransferase activity"/>
    <property type="evidence" value="ECO:0007669"/>
    <property type="project" value="TreeGrafter"/>
</dbReference>